<dbReference type="RefSeq" id="WP_120167688.1">
    <property type="nucleotide sequence ID" value="NZ_MCIB01000005.1"/>
</dbReference>
<accession>A0A419T806</accession>
<proteinExistence type="predicted"/>
<feature type="signal peptide" evidence="1">
    <location>
        <begin position="1"/>
        <end position="26"/>
    </location>
</feature>
<feature type="domain" description="SLH" evidence="2">
    <location>
        <begin position="161"/>
        <end position="226"/>
    </location>
</feature>
<keyword evidence="1" id="KW-0732">Signal</keyword>
<protein>
    <recommendedName>
        <fullName evidence="2">SLH domain-containing protein</fullName>
    </recommendedName>
</protein>
<dbReference type="AlphaFoldDB" id="A0A419T806"/>
<evidence type="ECO:0000313" key="4">
    <source>
        <dbReference type="Proteomes" id="UP000284177"/>
    </source>
</evidence>
<dbReference type="EMBL" id="MCIB01000005">
    <property type="protein sequence ID" value="RKD33518.1"/>
    <property type="molecule type" value="Genomic_DNA"/>
</dbReference>
<dbReference type="InterPro" id="IPR051465">
    <property type="entry name" value="Cell_Envelope_Struct_Comp"/>
</dbReference>
<dbReference type="PANTHER" id="PTHR43308">
    <property type="entry name" value="OUTER MEMBRANE PROTEIN ALPHA-RELATED"/>
    <property type="match status" value="1"/>
</dbReference>
<dbReference type="OrthoDB" id="2065578at2"/>
<comment type="caution">
    <text evidence="3">The sequence shown here is derived from an EMBL/GenBank/DDBJ whole genome shotgun (WGS) entry which is preliminary data.</text>
</comment>
<gene>
    <name evidence="3" type="ORF">BET03_09020</name>
</gene>
<reference evidence="3 4" key="1">
    <citation type="submission" date="2016-08" db="EMBL/GenBank/DDBJ databases">
        <title>Novel Firmicutes and Novel Genomes.</title>
        <authorList>
            <person name="Poppleton D.I."/>
            <person name="Gribaldo S."/>
        </authorList>
    </citation>
    <scope>NUCLEOTIDE SEQUENCE [LARGE SCALE GENOMIC DNA]</scope>
    <source>
        <strain evidence="3 4">CTT3</strain>
    </source>
</reference>
<dbReference type="InterPro" id="IPR001119">
    <property type="entry name" value="SLH_dom"/>
</dbReference>
<dbReference type="PROSITE" id="PS51272">
    <property type="entry name" value="SLH"/>
    <property type="match status" value="2"/>
</dbReference>
<feature type="chain" id="PRO_5019012439" description="SLH domain-containing protein" evidence="1">
    <location>
        <begin position="27"/>
        <end position="628"/>
    </location>
</feature>
<evidence type="ECO:0000259" key="2">
    <source>
        <dbReference type="PROSITE" id="PS51272"/>
    </source>
</evidence>
<dbReference type="Proteomes" id="UP000284177">
    <property type="component" value="Unassembled WGS sequence"/>
</dbReference>
<evidence type="ECO:0000256" key="1">
    <source>
        <dbReference type="SAM" id="SignalP"/>
    </source>
</evidence>
<dbReference type="PANTHER" id="PTHR43308:SF5">
    <property type="entry name" value="S-LAYER PROTEIN _ PEPTIDOGLYCAN ENDO-BETA-N-ACETYLGLUCOSAMINIDASE"/>
    <property type="match status" value="1"/>
</dbReference>
<feature type="domain" description="SLH" evidence="2">
    <location>
        <begin position="25"/>
        <end position="88"/>
    </location>
</feature>
<keyword evidence="4" id="KW-1185">Reference proteome</keyword>
<organism evidence="3 4">
    <name type="scientific">Thermohalobacter berrensis</name>
    <dbReference type="NCBI Taxonomy" id="99594"/>
    <lineage>
        <taxon>Bacteria</taxon>
        <taxon>Bacillati</taxon>
        <taxon>Bacillota</taxon>
        <taxon>Tissierellia</taxon>
        <taxon>Tissierellales</taxon>
        <taxon>Thermohalobacteraceae</taxon>
        <taxon>Thermohalobacter</taxon>
    </lineage>
</organism>
<sequence length="628" mass="71195">MFKRISKVVLLAFIAVFILGNITVYAKDFDDVSEEHWAKEYIEKVSEAGIITGYPDDTFKPNNNVTKTQALVMTARVLDIDEDEREDIEEKYETFLNNLGVEPWAKKDIAVAIEKGIVAQDFIKNLYEEGENTRNAYKAEVTVYLTRAMGLEDEAKDRIAILPFKDAELIPASVAPYIDVMIEKGIISKKGDSQGRFNPEAPMTRAMMAKVLSIAYDYVEGNISDSNDVNIEEEDIDEEDIEEISGTISDILLLNGETYITIEDEDGENTAYKTTSKSTLELDDEEVDPSELVEGLEVEAKVTDDFRIVSLTAESIEEEYSGKIKSIVDLNPHVLTLEYEEDDETETRSFRVDDDVDITLDGDDADLDDLNDGDLADIEVVNNKIVKIDAESKYKEIEGYIREIKFQPDPILVVEEEDEEDIYEYPLDEDVDIERNEKDVELTELMIGDRVDIKIEYNYITDIKAEVVESEDEGTIREIIISENPQLTILNEDREEKTYYISNVADIEVDNKDGDIYDLRLDYYVELEIESNYITSIEAEVREKNERFEGEISYIDDDAGLIVLTIKDSVSGQQTMPVYTTGSTSVVDVDGDNTRLKYLDEGDEVIVTGTSNNGVFYARVILVTQRAN</sequence>
<dbReference type="Pfam" id="PF00395">
    <property type="entry name" value="SLH"/>
    <property type="match status" value="2"/>
</dbReference>
<evidence type="ECO:0000313" key="3">
    <source>
        <dbReference type="EMBL" id="RKD33518.1"/>
    </source>
</evidence>
<name>A0A419T806_9FIRM</name>